<evidence type="ECO:0008006" key="4">
    <source>
        <dbReference type="Google" id="ProtNLM"/>
    </source>
</evidence>
<dbReference type="RefSeq" id="WP_308356985.1">
    <property type="nucleotide sequence ID" value="NZ_CP129970.2"/>
</dbReference>
<gene>
    <name evidence="2" type="ORF">QYS48_34505</name>
</gene>
<protein>
    <recommendedName>
        <fullName evidence="4">Cyclic nucleotide-binding domain-containing protein</fullName>
    </recommendedName>
</protein>
<dbReference type="InterPro" id="IPR018490">
    <property type="entry name" value="cNMP-bd_dom_sf"/>
</dbReference>
<evidence type="ECO:0000313" key="2">
    <source>
        <dbReference type="EMBL" id="WMN06985.1"/>
    </source>
</evidence>
<accession>A0AA51N7C3</accession>
<dbReference type="SUPFAM" id="SSF51206">
    <property type="entry name" value="cAMP-binding domain-like"/>
    <property type="match status" value="1"/>
</dbReference>
<keyword evidence="3" id="KW-1185">Reference proteome</keyword>
<evidence type="ECO:0000256" key="1">
    <source>
        <dbReference type="SAM" id="Phobius"/>
    </source>
</evidence>
<organism evidence="2 3">
    <name type="scientific">Marivirga arenosa</name>
    <dbReference type="NCBI Taxonomy" id="3059076"/>
    <lineage>
        <taxon>Bacteria</taxon>
        <taxon>Pseudomonadati</taxon>
        <taxon>Bacteroidota</taxon>
        <taxon>Cytophagia</taxon>
        <taxon>Cytophagales</taxon>
        <taxon>Marivirgaceae</taxon>
        <taxon>Marivirga</taxon>
    </lineage>
</organism>
<name>A0AA51N7C3_9BACT</name>
<dbReference type="AlphaFoldDB" id="A0AA51N7C3"/>
<keyword evidence="1" id="KW-0472">Membrane</keyword>
<proteinExistence type="predicted"/>
<dbReference type="EMBL" id="CP129970">
    <property type="protein sequence ID" value="WMN06985.1"/>
    <property type="molecule type" value="Genomic_DNA"/>
</dbReference>
<evidence type="ECO:0000313" key="3">
    <source>
        <dbReference type="Proteomes" id="UP001244443"/>
    </source>
</evidence>
<feature type="transmembrane region" description="Helical" evidence="1">
    <location>
        <begin position="37"/>
        <end position="56"/>
    </location>
</feature>
<keyword evidence="1" id="KW-1133">Transmembrane helix</keyword>
<reference evidence="2" key="1">
    <citation type="submission" date="2023-08" db="EMBL/GenBank/DDBJ databases">
        <title>Comparative genomics and taxonomic characterization of three novel marine species of genus Marivirga.</title>
        <authorList>
            <person name="Muhammad N."/>
            <person name="Kim S.-G."/>
        </authorList>
    </citation>
    <scope>NUCLEOTIDE SEQUENCE [LARGE SCALE GENOMIC DNA]</scope>
    <source>
        <strain evidence="2">ABR2-2</strain>
    </source>
</reference>
<keyword evidence="1" id="KW-0812">Transmembrane</keyword>
<feature type="transmembrane region" description="Helical" evidence="1">
    <location>
        <begin position="62"/>
        <end position="85"/>
    </location>
</feature>
<sequence>MSGLLISFYFWNAFSENNEKAIIEIIQSRPLANYKNYEIYVILISVAIFGLAYDYTPKSLEYSLYFPTGFLMIFSGIMFFLNGFIHKSIFLYFKIDSDAKSIETEDRYKSLIFEENPYQTIIQLEDDFHQLNYDNQKRLLLTLQRLSAIDLIESLEAIITNTSSDDKIFKVLSEVHFYLKNLRRKIELVENPFEFIEQSNDLSIIKGIIRKQITKDDKNLIIKLLNDSRIAIVKPACIVAGYYDDINIISILIEHLEKPNLTHWAQMALKKIGEKSIKYLEIEYFKRKDNLLFVDSCFNLICQIENHSNYNLLFSALNDNDSNVRKIAAKKIVEYDIPITENHRRYFKRLFDDLVLSILSNDYLINQLQLQNEKFKTLRNAIENENKEAIYLIINIVKLYYHGEVVEKIFNGYKSQDKSLHAATNLLIDIMFEDNISVRDKLKTIFSPYERVLLEALQDEFPGINLKPKFEAEEELIWHILKKEYDQINSWTRACALNILHYTYKEDIPFELAAEFLNKNRLLKEVAAVNIYNNLPEFYTIFLDRLVDDESKRIDYLIRSNLDIANPKQINADNLMLEDKIKFLISIPYLNSLSISEIINFHTYFKVSVLKAGEHKISLQKESNLGYWIIETGTISYSKNGIDFYEYNKRDIIRLSDHETLADNVFFYCEEDTRFLIIEEVTLMNIIQGYNEIIQKYINILPDKDKSKNIKELNQNAA</sequence>
<dbReference type="Proteomes" id="UP001244443">
    <property type="component" value="Chromosome"/>
</dbReference>